<evidence type="ECO:0000256" key="4">
    <source>
        <dbReference type="ARBA" id="ARBA00022475"/>
    </source>
</evidence>
<dbReference type="GO" id="GO:0033214">
    <property type="term" value="P:siderophore-iron import into cell"/>
    <property type="evidence" value="ECO:0007669"/>
    <property type="project" value="TreeGrafter"/>
</dbReference>
<accession>A0A0C1VR29</accession>
<dbReference type="CDD" id="cd06550">
    <property type="entry name" value="TM_ABC_iron-siderophores_like"/>
    <property type="match status" value="1"/>
</dbReference>
<evidence type="ECO:0000256" key="8">
    <source>
        <dbReference type="ARBA" id="ARBA00023136"/>
    </source>
</evidence>
<dbReference type="Proteomes" id="UP000031586">
    <property type="component" value="Unassembled WGS sequence"/>
</dbReference>
<feature type="transmembrane region" description="Helical" evidence="9">
    <location>
        <begin position="104"/>
        <end position="123"/>
    </location>
</feature>
<protein>
    <submittedName>
        <fullName evidence="10">ABC transporter permease</fullName>
    </submittedName>
</protein>
<comment type="caution">
    <text evidence="10">The sequence shown here is derived from an EMBL/GenBank/DDBJ whole genome shotgun (WGS) entry which is preliminary data.</text>
</comment>
<evidence type="ECO:0000256" key="5">
    <source>
        <dbReference type="ARBA" id="ARBA00022692"/>
    </source>
</evidence>
<dbReference type="Gene3D" id="1.10.3470.10">
    <property type="entry name" value="ABC transporter involved in vitamin B12 uptake, BtuC"/>
    <property type="match status" value="1"/>
</dbReference>
<dbReference type="AlphaFoldDB" id="A0A0C1VR29"/>
<evidence type="ECO:0000256" key="1">
    <source>
        <dbReference type="ARBA" id="ARBA00004651"/>
    </source>
</evidence>
<feature type="transmembrane region" description="Helical" evidence="9">
    <location>
        <begin position="260"/>
        <end position="280"/>
    </location>
</feature>
<dbReference type="Pfam" id="PF01032">
    <property type="entry name" value="FecCD"/>
    <property type="match status" value="1"/>
</dbReference>
<keyword evidence="3" id="KW-0813">Transport</keyword>
<dbReference type="SUPFAM" id="SSF81345">
    <property type="entry name" value="ABC transporter involved in vitamin B12 uptake, BtuC"/>
    <property type="match status" value="1"/>
</dbReference>
<dbReference type="GO" id="GO:0022857">
    <property type="term" value="F:transmembrane transporter activity"/>
    <property type="evidence" value="ECO:0007669"/>
    <property type="project" value="InterPro"/>
</dbReference>
<evidence type="ECO:0000256" key="7">
    <source>
        <dbReference type="ARBA" id="ARBA00023004"/>
    </source>
</evidence>
<dbReference type="PANTHER" id="PTHR30472">
    <property type="entry name" value="FERRIC ENTEROBACTIN TRANSPORT SYSTEM PERMEASE PROTEIN"/>
    <property type="match status" value="1"/>
</dbReference>
<comment type="similarity">
    <text evidence="2">Belongs to the binding-protein-dependent transport system permease family. FecCD subfamily.</text>
</comment>
<dbReference type="RefSeq" id="WP_020197541.1">
    <property type="nucleotide sequence ID" value="NZ_BAOH01000122.1"/>
</dbReference>
<keyword evidence="5 9" id="KW-0812">Transmembrane</keyword>
<gene>
    <name evidence="10" type="ORF">H735_28655</name>
</gene>
<evidence type="ECO:0000256" key="9">
    <source>
        <dbReference type="SAM" id="Phobius"/>
    </source>
</evidence>
<feature type="transmembrane region" description="Helical" evidence="9">
    <location>
        <begin position="174"/>
        <end position="194"/>
    </location>
</feature>
<feature type="transmembrane region" description="Helical" evidence="9">
    <location>
        <begin position="292"/>
        <end position="311"/>
    </location>
</feature>
<evidence type="ECO:0000313" key="11">
    <source>
        <dbReference type="Proteomes" id="UP000031586"/>
    </source>
</evidence>
<comment type="subcellular location">
    <subcellularLocation>
        <location evidence="1">Cell membrane</location>
        <topology evidence="1">Multi-pass membrane protein</topology>
    </subcellularLocation>
</comment>
<keyword evidence="7" id="KW-0408">Iron</keyword>
<dbReference type="EMBL" id="JPRD01000073">
    <property type="protein sequence ID" value="KIF46402.1"/>
    <property type="molecule type" value="Genomic_DNA"/>
</dbReference>
<evidence type="ECO:0000256" key="6">
    <source>
        <dbReference type="ARBA" id="ARBA00022989"/>
    </source>
</evidence>
<name>A0A0C1VR29_9VIBR</name>
<dbReference type="InterPro" id="IPR000522">
    <property type="entry name" value="ABC_transptr_permease_BtuC"/>
</dbReference>
<feature type="transmembrane region" description="Helical" evidence="9">
    <location>
        <begin position="130"/>
        <end position="154"/>
    </location>
</feature>
<keyword evidence="4" id="KW-1003">Cell membrane</keyword>
<evidence type="ECO:0000313" key="10">
    <source>
        <dbReference type="EMBL" id="KIF46402.1"/>
    </source>
</evidence>
<dbReference type="PANTHER" id="PTHR30472:SF19">
    <property type="entry name" value="PETROBACTIN IMPORT SYSTEM PERMEASE PROTEIN YCLO"/>
    <property type="match status" value="1"/>
</dbReference>
<dbReference type="InterPro" id="IPR037294">
    <property type="entry name" value="ABC_BtuC-like"/>
</dbReference>
<dbReference type="GO" id="GO:0005886">
    <property type="term" value="C:plasma membrane"/>
    <property type="evidence" value="ECO:0007669"/>
    <property type="project" value="UniProtKB-SubCell"/>
</dbReference>
<keyword evidence="8 9" id="KW-0472">Membrane</keyword>
<dbReference type="FunFam" id="1.10.3470.10:FF:000004">
    <property type="entry name" value="Iron compound ABC transporter, permease"/>
    <property type="match status" value="1"/>
</dbReference>
<dbReference type="PATRIC" id="fig|1229493.5.peg.5558"/>
<sequence length="316" mass="35270">MRDSKKLFLLAALALLFAFLFIGIGLTADNYQYFLSRRVPKVLAMVLAGIAIAQSSLVFQTITHNRILTPSIMGFDALYVLTQVLIVLLFGGLSALVLNVYINFSIAVLVMVGFSLLLFGFYFSKGGRNLTTLLLVGLIFGQLFNNIAVFFSLLMDPNTFAFVQSKLYASFNNVKVNLVYLSSPILLIACWLLYRMHRTLDVFWLDQDNAKSLGVDVPKVTRNVFILSAVLIAISTALVGPIMFFGLLVTNLSREMFRSYQHRTLLIGCSLMAICALLSGQWIIENVFSFETTLSVVINFIGGIYFLYLLLKNKVV</sequence>
<proteinExistence type="inferred from homology"/>
<feature type="transmembrane region" description="Helical" evidence="9">
    <location>
        <begin position="224"/>
        <end position="248"/>
    </location>
</feature>
<reference evidence="10 11" key="1">
    <citation type="submission" date="2014-07" db="EMBL/GenBank/DDBJ databases">
        <title>Unique and conserved regions in Vibrio harveyi and related species in comparison with the shrimp pathogen Vibrio harveyi CAIM 1792.</title>
        <authorList>
            <person name="Espinoza-Valles I."/>
            <person name="Vora G."/>
            <person name="Leekitcharoenphon P."/>
            <person name="Ussery D."/>
            <person name="Hoj L."/>
            <person name="Gomez-Gil B."/>
        </authorList>
    </citation>
    <scope>NUCLEOTIDE SEQUENCE [LARGE SCALE GENOMIC DNA]</scope>
    <source>
        <strain evidence="11">CAIM 1854 / LMG 25443</strain>
    </source>
</reference>
<organism evidence="10 11">
    <name type="scientific">Vibrio owensii CAIM 1854 = LMG 25443</name>
    <dbReference type="NCBI Taxonomy" id="1229493"/>
    <lineage>
        <taxon>Bacteria</taxon>
        <taxon>Pseudomonadati</taxon>
        <taxon>Pseudomonadota</taxon>
        <taxon>Gammaproteobacteria</taxon>
        <taxon>Vibrionales</taxon>
        <taxon>Vibrionaceae</taxon>
        <taxon>Vibrio</taxon>
    </lineage>
</organism>
<evidence type="ECO:0000256" key="3">
    <source>
        <dbReference type="ARBA" id="ARBA00022448"/>
    </source>
</evidence>
<keyword evidence="6 9" id="KW-1133">Transmembrane helix</keyword>
<evidence type="ECO:0000256" key="2">
    <source>
        <dbReference type="ARBA" id="ARBA00007935"/>
    </source>
</evidence>
<feature type="transmembrane region" description="Helical" evidence="9">
    <location>
        <begin position="75"/>
        <end position="98"/>
    </location>
</feature>